<dbReference type="SUPFAM" id="SSF47175">
    <property type="entry name" value="Cytochromes"/>
    <property type="match status" value="1"/>
</dbReference>
<name>A0ABW2KQC7_9PROT</name>
<sequence length="143" mass="15150">MKALLAGAAVVLVGMGAGGVGAEDSRTVVKMPAEIRAEFMDEMRHHMDSFDDVLAQVAAGDFKAAAKVADEELVPGSGKGFGRYLPLEFREMGLAMHRSAAEFRDLAAAAPEKPTVADWQAVVSSLQVVSANCRACHASFRVE</sequence>
<keyword evidence="1" id="KW-0732">Signal</keyword>
<proteinExistence type="predicted"/>
<dbReference type="InterPro" id="IPR002321">
    <property type="entry name" value="Cyt_c_II"/>
</dbReference>
<protein>
    <recommendedName>
        <fullName evidence="4">Cytochrome c</fullName>
    </recommendedName>
</protein>
<evidence type="ECO:0008006" key="4">
    <source>
        <dbReference type="Google" id="ProtNLM"/>
    </source>
</evidence>
<dbReference type="InterPro" id="IPR010980">
    <property type="entry name" value="Cyt_c/b562"/>
</dbReference>
<dbReference type="Gene3D" id="1.20.120.10">
    <property type="entry name" value="Cytochrome c/b562"/>
    <property type="match status" value="1"/>
</dbReference>
<dbReference type="EMBL" id="JBHTCM010000003">
    <property type="protein sequence ID" value="MFC7331630.1"/>
    <property type="molecule type" value="Genomic_DNA"/>
</dbReference>
<dbReference type="PROSITE" id="PS51009">
    <property type="entry name" value="CYTCII"/>
    <property type="match status" value="1"/>
</dbReference>
<feature type="chain" id="PRO_5047265477" description="Cytochrome c" evidence="1">
    <location>
        <begin position="23"/>
        <end position="143"/>
    </location>
</feature>
<dbReference type="RefSeq" id="WP_377355528.1">
    <property type="nucleotide sequence ID" value="NZ_JBHTCM010000003.1"/>
</dbReference>
<feature type="signal peptide" evidence="1">
    <location>
        <begin position="1"/>
        <end position="22"/>
    </location>
</feature>
<comment type="caution">
    <text evidence="2">The sequence shown here is derived from an EMBL/GenBank/DDBJ whole genome shotgun (WGS) entry which is preliminary data.</text>
</comment>
<dbReference type="Proteomes" id="UP001596456">
    <property type="component" value="Unassembled WGS sequence"/>
</dbReference>
<organism evidence="2 3">
    <name type="scientific">Rhodocista pekingensis</name>
    <dbReference type="NCBI Taxonomy" id="201185"/>
    <lineage>
        <taxon>Bacteria</taxon>
        <taxon>Pseudomonadati</taxon>
        <taxon>Pseudomonadota</taxon>
        <taxon>Alphaproteobacteria</taxon>
        <taxon>Rhodospirillales</taxon>
        <taxon>Azospirillaceae</taxon>
        <taxon>Rhodocista</taxon>
    </lineage>
</organism>
<reference evidence="3" key="1">
    <citation type="journal article" date="2019" name="Int. J. Syst. Evol. Microbiol.">
        <title>The Global Catalogue of Microorganisms (GCM) 10K type strain sequencing project: providing services to taxonomists for standard genome sequencing and annotation.</title>
        <authorList>
            <consortium name="The Broad Institute Genomics Platform"/>
            <consortium name="The Broad Institute Genome Sequencing Center for Infectious Disease"/>
            <person name="Wu L."/>
            <person name="Ma J."/>
        </authorList>
    </citation>
    <scope>NUCLEOTIDE SEQUENCE [LARGE SCALE GENOMIC DNA]</scope>
    <source>
        <strain evidence="3">CGMCC 1.16275</strain>
    </source>
</reference>
<evidence type="ECO:0000313" key="2">
    <source>
        <dbReference type="EMBL" id="MFC7331630.1"/>
    </source>
</evidence>
<evidence type="ECO:0000256" key="1">
    <source>
        <dbReference type="SAM" id="SignalP"/>
    </source>
</evidence>
<evidence type="ECO:0000313" key="3">
    <source>
        <dbReference type="Proteomes" id="UP001596456"/>
    </source>
</evidence>
<accession>A0ABW2KQC7</accession>
<gene>
    <name evidence="2" type="ORF">ACFQPS_00510</name>
</gene>
<keyword evidence="3" id="KW-1185">Reference proteome</keyword>